<keyword evidence="6" id="KW-1185">Reference proteome</keyword>
<dbReference type="GO" id="GO:0016042">
    <property type="term" value="P:lipid catabolic process"/>
    <property type="evidence" value="ECO:0007669"/>
    <property type="project" value="TreeGrafter"/>
</dbReference>
<comment type="subcellular location">
    <subcellularLocation>
        <location evidence="1">Secreted</location>
    </subcellularLocation>
</comment>
<protein>
    <submittedName>
        <fullName evidence="7">Inactive pancreatic lipase-related protein 1</fullName>
    </submittedName>
</protein>
<dbReference type="Pfam" id="PF00151">
    <property type="entry name" value="Lipase"/>
    <property type="match status" value="2"/>
</dbReference>
<dbReference type="KEGG" id="hazt:108676807"/>
<dbReference type="InterPro" id="IPR013818">
    <property type="entry name" value="Lipase"/>
</dbReference>
<name>A0A8B7P324_HYAAZ</name>
<evidence type="ECO:0000256" key="3">
    <source>
        <dbReference type="ARBA" id="ARBA00022525"/>
    </source>
</evidence>
<organism evidence="6 7">
    <name type="scientific">Hyalella azteca</name>
    <name type="common">Amphipod</name>
    <dbReference type="NCBI Taxonomy" id="294128"/>
    <lineage>
        <taxon>Eukaryota</taxon>
        <taxon>Metazoa</taxon>
        <taxon>Ecdysozoa</taxon>
        <taxon>Arthropoda</taxon>
        <taxon>Crustacea</taxon>
        <taxon>Multicrustacea</taxon>
        <taxon>Malacostraca</taxon>
        <taxon>Eumalacostraca</taxon>
        <taxon>Peracarida</taxon>
        <taxon>Amphipoda</taxon>
        <taxon>Senticaudata</taxon>
        <taxon>Talitrida</taxon>
        <taxon>Talitroidea</taxon>
        <taxon>Hyalellidae</taxon>
        <taxon>Hyalella</taxon>
    </lineage>
</organism>
<evidence type="ECO:0000313" key="6">
    <source>
        <dbReference type="Proteomes" id="UP000694843"/>
    </source>
</evidence>
<dbReference type="Proteomes" id="UP000694843">
    <property type="component" value="Unplaced"/>
</dbReference>
<evidence type="ECO:0000313" key="7">
    <source>
        <dbReference type="RefSeq" id="XP_018020433.1"/>
    </source>
</evidence>
<reference evidence="7" key="1">
    <citation type="submission" date="2025-08" db="UniProtKB">
        <authorList>
            <consortium name="RefSeq"/>
        </authorList>
    </citation>
    <scope>IDENTIFICATION</scope>
    <source>
        <tissue evidence="7">Whole organism</tissue>
    </source>
</reference>
<dbReference type="GeneID" id="108676807"/>
<evidence type="ECO:0000259" key="5">
    <source>
        <dbReference type="Pfam" id="PF00151"/>
    </source>
</evidence>
<dbReference type="GO" id="GO:0016298">
    <property type="term" value="F:lipase activity"/>
    <property type="evidence" value="ECO:0007669"/>
    <property type="project" value="InterPro"/>
</dbReference>
<sequence length="591" mass="65661">MLNKFSACAPVPQEDELTSAKNESYNGTTEEVKVIRLLRDIEQEIRHSPLGLFDDTRENQKNYTNIPNSNTVYIKQTSGFNSVVTVNRTGFVNYTQQSLSSGDGRVKRQAAAEQAIRLPDPATVMNYIENVPNFYENLVRSIASMPFISVAASHKFGKQARSGDQRSRQLTDNYQESKYCYREIGCFTFTRDFYDPALRPLNVPPESREAIGTQFDLYTRLQPNRVTIYPRNLQKFKSTTFSASRPTKFIVHGWSSYGTINWVQEMVKALLKHNDYNINISNKYFVLAGYVSERYPGIGRITGLEPSRPHFQGLPVTVRLDPTDAVFVDVIHTNSHPDPYAGSNALGSGDLSGHIDFFPNGGRIQPGCLSGPDFGCSHSFAQRLFTASIQEDCPFLSFPCETYDDFLKGKCFSCSGPLGCAPMGLNADLWKPRGKEGVAMFLTTSDQPDYCQYHYGLTLHLQPGAAPGAYVYGQLNVTLAGKISSKSFQVTKRGAVRLELGTSPTFLLRHGDDHSSCDGVELSWHAQQDVFRPCKGRCEPHLRLSYVTFTPLDNRGVLTGISSSVEMCADTSSGVTIGSGGSAWLRRCSRL</sequence>
<dbReference type="InterPro" id="IPR000734">
    <property type="entry name" value="TAG_lipase"/>
</dbReference>
<feature type="domain" description="Lipase" evidence="5">
    <location>
        <begin position="288"/>
        <end position="450"/>
    </location>
</feature>
<feature type="domain" description="Lipase" evidence="5">
    <location>
        <begin position="178"/>
        <end position="278"/>
    </location>
</feature>
<evidence type="ECO:0000256" key="2">
    <source>
        <dbReference type="ARBA" id="ARBA00010701"/>
    </source>
</evidence>
<dbReference type="OrthoDB" id="199913at2759"/>
<accession>A0A8B7P324</accession>
<evidence type="ECO:0000256" key="1">
    <source>
        <dbReference type="ARBA" id="ARBA00004613"/>
    </source>
</evidence>
<gene>
    <name evidence="7" type="primary">LOC108676807</name>
</gene>
<dbReference type="Gene3D" id="3.40.50.1820">
    <property type="entry name" value="alpha/beta hydrolase"/>
    <property type="match status" value="2"/>
</dbReference>
<dbReference type="PANTHER" id="PTHR11610:SF173">
    <property type="entry name" value="LIPASE DOMAIN-CONTAINING PROTEIN-RELATED"/>
    <property type="match status" value="1"/>
</dbReference>
<comment type="similarity">
    <text evidence="2 4">Belongs to the AB hydrolase superfamily. Lipase family.</text>
</comment>
<keyword evidence="3" id="KW-0964">Secreted</keyword>
<dbReference type="InterPro" id="IPR029058">
    <property type="entry name" value="AB_hydrolase_fold"/>
</dbReference>
<dbReference type="RefSeq" id="XP_018020433.1">
    <property type="nucleotide sequence ID" value="XM_018164944.2"/>
</dbReference>
<dbReference type="AlphaFoldDB" id="A0A8B7P324"/>
<dbReference type="GO" id="GO:0005615">
    <property type="term" value="C:extracellular space"/>
    <property type="evidence" value="ECO:0007669"/>
    <property type="project" value="TreeGrafter"/>
</dbReference>
<proteinExistence type="inferred from homology"/>
<dbReference type="PANTHER" id="PTHR11610">
    <property type="entry name" value="LIPASE"/>
    <property type="match status" value="1"/>
</dbReference>
<dbReference type="SUPFAM" id="SSF53474">
    <property type="entry name" value="alpha/beta-Hydrolases"/>
    <property type="match status" value="1"/>
</dbReference>
<evidence type="ECO:0000256" key="4">
    <source>
        <dbReference type="RuleBase" id="RU004262"/>
    </source>
</evidence>